<dbReference type="Gene3D" id="3.30.890.10">
    <property type="entry name" value="Methyl-cpg-binding Protein 2, Chain A"/>
    <property type="match status" value="1"/>
</dbReference>
<reference evidence="12" key="2">
    <citation type="submission" date="2020-10" db="EMBL/GenBank/DDBJ databases">
        <authorList>
            <person name="Scholz U."/>
            <person name="Mascher M."/>
            <person name="Fiebig A."/>
        </authorList>
    </citation>
    <scope>NUCLEOTIDE SEQUENCE [LARGE SCALE GENOMIC DNA]</scope>
    <source>
        <strain evidence="12">cv. Morex</strain>
    </source>
</reference>
<dbReference type="InterPro" id="IPR016177">
    <property type="entry name" value="DNA-bd_dom_sf"/>
</dbReference>
<evidence type="ECO:0000313" key="12">
    <source>
        <dbReference type="EnsemblPlants" id="HORVU.MOREX.r3.7HG0681330.1"/>
    </source>
</evidence>
<proteinExistence type="predicted"/>
<evidence type="ECO:0000256" key="1">
    <source>
        <dbReference type="ARBA" id="ARBA00004123"/>
    </source>
</evidence>
<feature type="region of interest" description="Disordered" evidence="9">
    <location>
        <begin position="351"/>
        <end position="374"/>
    </location>
</feature>
<keyword evidence="4" id="KW-0862">Zinc</keyword>
<feature type="compositionally biased region" description="Low complexity" evidence="9">
    <location>
        <begin position="66"/>
        <end position="81"/>
    </location>
</feature>
<dbReference type="CDD" id="cd01396">
    <property type="entry name" value="MeCP2_MBD"/>
    <property type="match status" value="1"/>
</dbReference>
<keyword evidence="8" id="KW-0539">Nucleus</keyword>
<dbReference type="InterPro" id="IPR011124">
    <property type="entry name" value="Znf_CW"/>
</dbReference>
<dbReference type="GO" id="GO:0003677">
    <property type="term" value="F:DNA binding"/>
    <property type="evidence" value="ECO:0007669"/>
    <property type="project" value="UniProtKB-KW"/>
</dbReference>
<feature type="domain" description="CW-type" evidence="11">
    <location>
        <begin position="216"/>
        <end position="275"/>
    </location>
</feature>
<evidence type="ECO:0000256" key="9">
    <source>
        <dbReference type="SAM" id="MobiDB-lite"/>
    </source>
</evidence>
<dbReference type="Pfam" id="PF07496">
    <property type="entry name" value="zf-CW"/>
    <property type="match status" value="1"/>
</dbReference>
<dbReference type="Pfam" id="PF01429">
    <property type="entry name" value="MBD"/>
    <property type="match status" value="1"/>
</dbReference>
<dbReference type="PANTHER" id="PTHR12396">
    <property type="entry name" value="METHYL-CPG BINDING PROTEIN, MBD"/>
    <property type="match status" value="1"/>
</dbReference>
<feature type="region of interest" description="Disordered" evidence="9">
    <location>
        <begin position="1"/>
        <end position="86"/>
    </location>
</feature>
<dbReference type="SMART" id="SM00391">
    <property type="entry name" value="MBD"/>
    <property type="match status" value="1"/>
</dbReference>
<dbReference type="GO" id="GO:0008270">
    <property type="term" value="F:zinc ion binding"/>
    <property type="evidence" value="ECO:0007669"/>
    <property type="project" value="UniProtKB-KW"/>
</dbReference>
<sequence length="414" mass="46219">MLQASSHASCTPPSTKRGSGRGGRRQCEARPPPLGPDVGRRHHTCSYAESVGATAATQADDEAESRAPNSSSPPRRSPSISSRRDPLRAGCFRRLAASCEAAQIREAALLRESKPPAAKAEDPDEPIWPPKSRHWRRYVELQTMGSSPSNPVPNPDENSLSHPQPKESQYMLADKVVDQWDDSDTENSSGSASYQVVSYKNAQGENTFLVPPKKRKFTIDTYAVECSTCQKWRIIPSKLKYEKIRENIVQVPFSCKYVQGWKPQVTCHDPTDMSEGNGMVWAIDKPGIPHTPPGWERKITLRSEQGTRFAHVYYISLAGRTIRSMKELKKYLEDNPDCAAGLQLSQFSFKVPKPPNRPRQTEPIEPAKVPPPVHEDPVRNYMPVPHGEANPVTHIPVTLDLQVPVMLPKKRKLN</sequence>
<evidence type="ECO:0000256" key="4">
    <source>
        <dbReference type="ARBA" id="ARBA00022833"/>
    </source>
</evidence>
<feature type="compositionally biased region" description="Polar residues" evidence="9">
    <location>
        <begin position="1"/>
        <end position="16"/>
    </location>
</feature>
<feature type="region of interest" description="Disordered" evidence="9">
    <location>
        <begin position="110"/>
        <end position="166"/>
    </location>
</feature>
<evidence type="ECO:0000256" key="2">
    <source>
        <dbReference type="ARBA" id="ARBA00022723"/>
    </source>
</evidence>
<dbReference type="Gene3D" id="3.30.40.100">
    <property type="match status" value="1"/>
</dbReference>
<feature type="domain" description="MBD" evidence="10">
    <location>
        <begin position="281"/>
        <end position="354"/>
    </location>
</feature>
<dbReference type="EnsemblPlants" id="HORVU.MOREX.r3.7HG0681330.1">
    <property type="protein sequence ID" value="HORVU.MOREX.r3.7HG0681330.1"/>
    <property type="gene ID" value="HORVU.MOREX.r3.7HG0681330"/>
</dbReference>
<keyword evidence="2" id="KW-0479">Metal-binding</keyword>
<reference evidence="12" key="3">
    <citation type="submission" date="2022-01" db="UniProtKB">
        <authorList>
            <consortium name="EnsemblPlants"/>
        </authorList>
    </citation>
    <scope>IDENTIFICATION</scope>
    <source>
        <strain evidence="12">subsp. vulgare</strain>
    </source>
</reference>
<evidence type="ECO:0000256" key="5">
    <source>
        <dbReference type="ARBA" id="ARBA00023015"/>
    </source>
</evidence>
<dbReference type="Gramene" id="HORVU.MOREX.r3.7HG0681330.1">
    <property type="protein sequence ID" value="HORVU.MOREX.r3.7HG0681330.1"/>
    <property type="gene ID" value="HORVU.MOREX.r3.7HG0681330"/>
</dbReference>
<dbReference type="SUPFAM" id="SSF54171">
    <property type="entry name" value="DNA-binding domain"/>
    <property type="match status" value="1"/>
</dbReference>
<evidence type="ECO:0000259" key="11">
    <source>
        <dbReference type="PROSITE" id="PS51050"/>
    </source>
</evidence>
<keyword evidence="6" id="KW-0238">DNA-binding</keyword>
<evidence type="ECO:0000256" key="3">
    <source>
        <dbReference type="ARBA" id="ARBA00022771"/>
    </source>
</evidence>
<protein>
    <submittedName>
        <fullName evidence="12">Uncharacterized protein</fullName>
    </submittedName>
</protein>
<dbReference type="PANTHER" id="PTHR12396:SF29">
    <property type="entry name" value="MBD DOMAIN-CONTAINING PROTEIN"/>
    <property type="match status" value="1"/>
</dbReference>
<keyword evidence="5" id="KW-0805">Transcription regulation</keyword>
<evidence type="ECO:0000256" key="8">
    <source>
        <dbReference type="ARBA" id="ARBA00023242"/>
    </source>
</evidence>
<evidence type="ECO:0000256" key="6">
    <source>
        <dbReference type="ARBA" id="ARBA00023125"/>
    </source>
</evidence>
<evidence type="ECO:0000256" key="7">
    <source>
        <dbReference type="ARBA" id="ARBA00023163"/>
    </source>
</evidence>
<comment type="subcellular location">
    <subcellularLocation>
        <location evidence="1">Nucleus</location>
    </subcellularLocation>
</comment>
<dbReference type="AlphaFoldDB" id="A0A8I7BIZ0"/>
<dbReference type="GO" id="GO:0005634">
    <property type="term" value="C:nucleus"/>
    <property type="evidence" value="ECO:0007669"/>
    <property type="project" value="UniProtKB-SubCell"/>
</dbReference>
<keyword evidence="7" id="KW-0804">Transcription</keyword>
<accession>A0A8I7BIZ0</accession>
<keyword evidence="13" id="KW-1185">Reference proteome</keyword>
<evidence type="ECO:0000259" key="10">
    <source>
        <dbReference type="PROSITE" id="PS50982"/>
    </source>
</evidence>
<name>A0A8I7BIZ0_HORVV</name>
<dbReference type="PROSITE" id="PS51050">
    <property type="entry name" value="ZF_CW"/>
    <property type="match status" value="1"/>
</dbReference>
<dbReference type="InterPro" id="IPR001739">
    <property type="entry name" value="Methyl_CpG_DNA-bd"/>
</dbReference>
<reference evidence="13" key="1">
    <citation type="journal article" date="2012" name="Nature">
        <title>A physical, genetic and functional sequence assembly of the barley genome.</title>
        <authorList>
            <consortium name="The International Barley Genome Sequencing Consortium"/>
            <person name="Mayer K.F."/>
            <person name="Waugh R."/>
            <person name="Brown J.W."/>
            <person name="Schulman A."/>
            <person name="Langridge P."/>
            <person name="Platzer M."/>
            <person name="Fincher G.B."/>
            <person name="Muehlbauer G.J."/>
            <person name="Sato K."/>
            <person name="Close T.J."/>
            <person name="Wise R.P."/>
            <person name="Stein N."/>
        </authorList>
    </citation>
    <scope>NUCLEOTIDE SEQUENCE [LARGE SCALE GENOMIC DNA]</scope>
    <source>
        <strain evidence="13">cv. Morex</strain>
    </source>
</reference>
<dbReference type="PROSITE" id="PS50982">
    <property type="entry name" value="MBD"/>
    <property type="match status" value="1"/>
</dbReference>
<keyword evidence="3" id="KW-0863">Zinc-finger</keyword>
<dbReference type="Proteomes" id="UP000011116">
    <property type="component" value="Chromosome 7H"/>
</dbReference>
<evidence type="ECO:0000313" key="13">
    <source>
        <dbReference type="Proteomes" id="UP000011116"/>
    </source>
</evidence>
<organism evidence="12 13">
    <name type="scientific">Hordeum vulgare subsp. vulgare</name>
    <name type="common">Domesticated barley</name>
    <dbReference type="NCBI Taxonomy" id="112509"/>
    <lineage>
        <taxon>Eukaryota</taxon>
        <taxon>Viridiplantae</taxon>
        <taxon>Streptophyta</taxon>
        <taxon>Embryophyta</taxon>
        <taxon>Tracheophyta</taxon>
        <taxon>Spermatophyta</taxon>
        <taxon>Magnoliopsida</taxon>
        <taxon>Liliopsida</taxon>
        <taxon>Poales</taxon>
        <taxon>Poaceae</taxon>
        <taxon>BOP clade</taxon>
        <taxon>Pooideae</taxon>
        <taxon>Triticodae</taxon>
        <taxon>Triticeae</taxon>
        <taxon>Hordeinae</taxon>
        <taxon>Hordeum</taxon>
    </lineage>
</organism>